<dbReference type="InterPro" id="IPR029767">
    <property type="entry name" value="WecB-like"/>
</dbReference>
<dbReference type="PANTHER" id="PTHR43174:SF3">
    <property type="entry name" value="UDP-N-ACETYLGLUCOSAMINE 2-EPIMERASE"/>
    <property type="match status" value="1"/>
</dbReference>
<gene>
    <name evidence="2" type="primary">neuC</name>
    <name evidence="2" type="ORF">PPG34_04370</name>
</gene>
<dbReference type="Pfam" id="PF02350">
    <property type="entry name" value="Epimerase_2"/>
    <property type="match status" value="1"/>
</dbReference>
<dbReference type="EC" id="3.2.1.183" evidence="2"/>
<dbReference type="Proteomes" id="UP001250932">
    <property type="component" value="Unassembled WGS sequence"/>
</dbReference>
<evidence type="ECO:0000259" key="1">
    <source>
        <dbReference type="Pfam" id="PF02350"/>
    </source>
</evidence>
<evidence type="ECO:0000313" key="2">
    <source>
        <dbReference type="EMBL" id="MDT7041572.1"/>
    </source>
</evidence>
<feature type="domain" description="UDP-N-acetylglucosamine 2-epimerase" evidence="1">
    <location>
        <begin position="28"/>
        <end position="375"/>
    </location>
</feature>
<dbReference type="GO" id="GO:0016798">
    <property type="term" value="F:hydrolase activity, acting on glycosyl bonds"/>
    <property type="evidence" value="ECO:0007669"/>
    <property type="project" value="UniProtKB-KW"/>
</dbReference>
<dbReference type="RefSeq" id="WP_313831921.1">
    <property type="nucleotide sequence ID" value="NZ_JAQOUE010000001.1"/>
</dbReference>
<keyword evidence="3" id="KW-1185">Reference proteome</keyword>
<protein>
    <submittedName>
        <fullName evidence="2">UDP-N-acetylglucosamine 2-epimerase</fullName>
        <ecNumber evidence="2">3.2.1.183</ecNumber>
    </submittedName>
</protein>
<dbReference type="EMBL" id="JAQOUE010000001">
    <property type="protein sequence ID" value="MDT7041572.1"/>
    <property type="molecule type" value="Genomic_DNA"/>
</dbReference>
<organism evidence="2 3">
    <name type="scientific">Candidatus Nitronereus thalassa</name>
    <dbReference type="NCBI Taxonomy" id="3020898"/>
    <lineage>
        <taxon>Bacteria</taxon>
        <taxon>Pseudomonadati</taxon>
        <taxon>Nitrospirota</taxon>
        <taxon>Nitrospiria</taxon>
        <taxon>Nitrospirales</taxon>
        <taxon>Nitrospiraceae</taxon>
        <taxon>Candidatus Nitronereus</taxon>
    </lineage>
</organism>
<dbReference type="SUPFAM" id="SSF53756">
    <property type="entry name" value="UDP-Glycosyltransferase/glycogen phosphorylase"/>
    <property type="match status" value="1"/>
</dbReference>
<dbReference type="CDD" id="cd03786">
    <property type="entry name" value="GTB_UDP-GlcNAc_2-Epimerase"/>
    <property type="match status" value="1"/>
</dbReference>
<keyword evidence="2" id="KW-0326">Glycosidase</keyword>
<dbReference type="NCBIfam" id="TIGR03568">
    <property type="entry name" value="NeuC_NnaA"/>
    <property type="match status" value="1"/>
</dbReference>
<evidence type="ECO:0000313" key="3">
    <source>
        <dbReference type="Proteomes" id="UP001250932"/>
    </source>
</evidence>
<name>A0ABU3K5D5_9BACT</name>
<sequence>MKDATVRKVCVVITARPSYARIKTVLESIRDHPRLELQLIVGASALLERFGPVIDVIRKDGFEPNAVVYMVVEGENLVTTAKSTGLGMVELATIFDNLKPDIVVSIADRYETIATALAASYLNIPVCHVQGGEVTGSIDEKVRHAVTKISNVHCVANTMAAERVIRMGEDPDTVFITGCPSIDLASRVVAQGQNGFNPFAKYGGVGSAFNMEKGYLVVMQHPVTTEYKNSEHQIEETLEAIRTLGYPTFWFWPNVDAGSDRISKSIRRFRELHHIPFIHFFKNLTPEDFLRLLVGSKCLVGNSSVGIREASFLGVPVVNIGTRQERRDRGANVIDVIYDKKLIQDAIQRHLHNGRYQCETLYGDGKAGPRIANLLSEVPLRIEKCISY</sequence>
<accession>A0ABU3K5D5</accession>
<keyword evidence="2" id="KW-0378">Hydrolase</keyword>
<dbReference type="PANTHER" id="PTHR43174">
    <property type="entry name" value="UDP-N-ACETYLGLUCOSAMINE 2-EPIMERASE"/>
    <property type="match status" value="1"/>
</dbReference>
<dbReference type="InterPro" id="IPR003331">
    <property type="entry name" value="UDP_GlcNAc_Epimerase_2_dom"/>
</dbReference>
<reference evidence="2 3" key="1">
    <citation type="journal article" date="2023" name="ISME J.">
        <title>Cultivation and genomic characterization of novel and ubiquitous marine nitrite-oxidizing bacteria from the Nitrospirales.</title>
        <authorList>
            <person name="Mueller A.J."/>
            <person name="Daebeler A."/>
            <person name="Herbold C.W."/>
            <person name="Kirkegaard R.H."/>
            <person name="Daims H."/>
        </authorList>
    </citation>
    <scope>NUCLEOTIDE SEQUENCE [LARGE SCALE GENOMIC DNA]</scope>
    <source>
        <strain evidence="2 3">EB</strain>
    </source>
</reference>
<comment type="caution">
    <text evidence="2">The sequence shown here is derived from an EMBL/GenBank/DDBJ whole genome shotgun (WGS) entry which is preliminary data.</text>
</comment>
<dbReference type="Gene3D" id="3.40.50.2000">
    <property type="entry name" value="Glycogen Phosphorylase B"/>
    <property type="match status" value="2"/>
</dbReference>
<dbReference type="InterPro" id="IPR020004">
    <property type="entry name" value="UDP-GlcNAc_Epase"/>
</dbReference>
<proteinExistence type="predicted"/>